<evidence type="ECO:0000256" key="8">
    <source>
        <dbReference type="ARBA" id="ARBA00023229"/>
    </source>
</evidence>
<evidence type="ECO:0000256" key="10">
    <source>
        <dbReference type="ARBA" id="ARBA00032873"/>
    </source>
</evidence>
<dbReference type="CDD" id="cd00685">
    <property type="entry name" value="Trans_IPPS_HT"/>
    <property type="match status" value="1"/>
</dbReference>
<proteinExistence type="inferred from homology"/>
<dbReference type="AlphaFoldDB" id="A0A9D1GUB0"/>
<evidence type="ECO:0000256" key="9">
    <source>
        <dbReference type="ARBA" id="ARBA00032380"/>
    </source>
</evidence>
<dbReference type="EC" id="2.5.1.10" evidence="3"/>
<evidence type="ECO:0000313" key="13">
    <source>
        <dbReference type="EMBL" id="HIT59306.1"/>
    </source>
</evidence>
<comment type="caution">
    <text evidence="13">The sequence shown here is derived from an EMBL/GenBank/DDBJ whole genome shotgun (WGS) entry which is preliminary data.</text>
</comment>
<dbReference type="InterPro" id="IPR053378">
    <property type="entry name" value="Prenyl_diphosphate_synthase"/>
</dbReference>
<dbReference type="GO" id="GO:0005737">
    <property type="term" value="C:cytoplasm"/>
    <property type="evidence" value="ECO:0007669"/>
    <property type="project" value="UniProtKB-ARBA"/>
</dbReference>
<evidence type="ECO:0000256" key="5">
    <source>
        <dbReference type="ARBA" id="ARBA00022679"/>
    </source>
</evidence>
<dbReference type="InterPro" id="IPR033749">
    <property type="entry name" value="Polyprenyl_synt_CS"/>
</dbReference>
<reference evidence="13" key="1">
    <citation type="submission" date="2020-10" db="EMBL/GenBank/DDBJ databases">
        <authorList>
            <person name="Gilroy R."/>
        </authorList>
    </citation>
    <scope>NUCLEOTIDE SEQUENCE</scope>
    <source>
        <strain evidence="13">CHK33-4379</strain>
    </source>
</reference>
<dbReference type="GO" id="GO:0004337">
    <property type="term" value="F:(2E,6E)-farnesyl diphosphate synthase activity"/>
    <property type="evidence" value="ECO:0007669"/>
    <property type="project" value="UniProtKB-EC"/>
</dbReference>
<dbReference type="GO" id="GO:0046872">
    <property type="term" value="F:metal ion binding"/>
    <property type="evidence" value="ECO:0007669"/>
    <property type="project" value="UniProtKB-KW"/>
</dbReference>
<dbReference type="NCBIfam" id="NF045485">
    <property type="entry name" value="FPPsyn"/>
    <property type="match status" value="1"/>
</dbReference>
<dbReference type="FunFam" id="1.10.600.10:FF:000001">
    <property type="entry name" value="Geranylgeranyl diphosphate synthase"/>
    <property type="match status" value="1"/>
</dbReference>
<evidence type="ECO:0000256" key="1">
    <source>
        <dbReference type="ARBA" id="ARBA00001946"/>
    </source>
</evidence>
<dbReference type="EMBL" id="DVLL01000021">
    <property type="protein sequence ID" value="HIT59306.1"/>
    <property type="molecule type" value="Genomic_DNA"/>
</dbReference>
<name>A0A9D1GUB0_9FIRM</name>
<reference evidence="13" key="2">
    <citation type="journal article" date="2021" name="PeerJ">
        <title>Extensive microbial diversity within the chicken gut microbiome revealed by metagenomics and culture.</title>
        <authorList>
            <person name="Gilroy R."/>
            <person name="Ravi A."/>
            <person name="Getino M."/>
            <person name="Pursley I."/>
            <person name="Horton D.L."/>
            <person name="Alikhan N.F."/>
            <person name="Baker D."/>
            <person name="Gharbi K."/>
            <person name="Hall N."/>
            <person name="Watson M."/>
            <person name="Adriaenssens E.M."/>
            <person name="Foster-Nyarko E."/>
            <person name="Jarju S."/>
            <person name="Secka A."/>
            <person name="Antonio M."/>
            <person name="Oren A."/>
            <person name="Chaudhuri R.R."/>
            <person name="La Ragione R."/>
            <person name="Hildebrand F."/>
            <person name="Pallen M.J."/>
        </authorList>
    </citation>
    <scope>NUCLEOTIDE SEQUENCE</scope>
    <source>
        <strain evidence="13">CHK33-4379</strain>
    </source>
</reference>
<keyword evidence="5 12" id="KW-0808">Transferase</keyword>
<dbReference type="Proteomes" id="UP000824136">
    <property type="component" value="Unassembled WGS sequence"/>
</dbReference>
<evidence type="ECO:0000313" key="14">
    <source>
        <dbReference type="Proteomes" id="UP000824136"/>
    </source>
</evidence>
<keyword evidence="8" id="KW-0414">Isoprene biosynthesis</keyword>
<dbReference type="SFLD" id="SFLDG01017">
    <property type="entry name" value="Polyprenyl_Transferase_Like"/>
    <property type="match status" value="1"/>
</dbReference>
<dbReference type="GO" id="GO:0016114">
    <property type="term" value="P:terpenoid biosynthetic process"/>
    <property type="evidence" value="ECO:0007669"/>
    <property type="project" value="UniProtKB-ARBA"/>
</dbReference>
<dbReference type="InterPro" id="IPR008949">
    <property type="entry name" value="Isoprenoid_synthase_dom_sf"/>
</dbReference>
<protein>
    <recommendedName>
        <fullName evidence="4">Farnesyl diphosphate synthase</fullName>
        <ecNumber evidence="3">2.5.1.10</ecNumber>
    </recommendedName>
    <alternativeName>
        <fullName evidence="10">(2E,6E)-farnesyl diphosphate synthase</fullName>
    </alternativeName>
    <alternativeName>
        <fullName evidence="9">Geranyltranstransferase</fullName>
    </alternativeName>
</protein>
<accession>A0A9D1GUB0</accession>
<evidence type="ECO:0000256" key="6">
    <source>
        <dbReference type="ARBA" id="ARBA00022723"/>
    </source>
</evidence>
<organism evidence="13 14">
    <name type="scientific">Candidatus Faeciplasma pullistercoris</name>
    <dbReference type="NCBI Taxonomy" id="2840800"/>
    <lineage>
        <taxon>Bacteria</taxon>
        <taxon>Bacillati</taxon>
        <taxon>Bacillota</taxon>
        <taxon>Clostridia</taxon>
        <taxon>Eubacteriales</taxon>
        <taxon>Oscillospiraceae</taxon>
        <taxon>Oscillospiraceae incertae sedis</taxon>
        <taxon>Candidatus Faeciplasma</taxon>
    </lineage>
</organism>
<dbReference type="PROSITE" id="PS00444">
    <property type="entry name" value="POLYPRENYL_SYNTHASE_2"/>
    <property type="match status" value="1"/>
</dbReference>
<dbReference type="Pfam" id="PF00348">
    <property type="entry name" value="polyprenyl_synt"/>
    <property type="match status" value="1"/>
</dbReference>
<evidence type="ECO:0000256" key="2">
    <source>
        <dbReference type="ARBA" id="ARBA00006706"/>
    </source>
</evidence>
<dbReference type="SFLD" id="SFLDS00005">
    <property type="entry name" value="Isoprenoid_Synthase_Type_I"/>
    <property type="match status" value="1"/>
</dbReference>
<keyword evidence="7" id="KW-0460">Magnesium</keyword>
<evidence type="ECO:0000256" key="12">
    <source>
        <dbReference type="RuleBase" id="RU004466"/>
    </source>
</evidence>
<sequence>MNKITQTWLGAYIDSVNKVLSECEYLRYTDCYRDKVIEAEKYSVSAGGKRIRPVLCMAFYDLFGGREDISEIASCLELMHTFSLIHDDMPEMDNDSLRRGKPSTHAAYGADVALLAGDGLSILPFQIISENALAGKIDLKTAAKLTQVLSEAAGHRGMIMGQMMDIYSEGRANEVSVEFLTEMSRLKTGCLLRASCLFGSILAGADDSRLDNAAEYADNLGLAFQIVDDVLDVTGDEKLLGKPTGSDLERNKPTFADILGIDKAKKLAASYTRRAISAISLYQGSEFLSELALGLVDRKI</sequence>
<dbReference type="PANTHER" id="PTHR43281:SF1">
    <property type="entry name" value="FARNESYL DIPHOSPHATE SYNTHASE"/>
    <property type="match status" value="1"/>
</dbReference>
<dbReference type="Gene3D" id="1.10.600.10">
    <property type="entry name" value="Farnesyl Diphosphate Synthase"/>
    <property type="match status" value="1"/>
</dbReference>
<dbReference type="PANTHER" id="PTHR43281">
    <property type="entry name" value="FARNESYL DIPHOSPHATE SYNTHASE"/>
    <property type="match status" value="1"/>
</dbReference>
<keyword evidence="6" id="KW-0479">Metal-binding</keyword>
<evidence type="ECO:0000256" key="11">
    <source>
        <dbReference type="ARBA" id="ARBA00049399"/>
    </source>
</evidence>
<comment type="cofactor">
    <cofactor evidence="1">
        <name>Mg(2+)</name>
        <dbReference type="ChEBI" id="CHEBI:18420"/>
    </cofactor>
</comment>
<evidence type="ECO:0000256" key="4">
    <source>
        <dbReference type="ARBA" id="ARBA00015100"/>
    </source>
</evidence>
<evidence type="ECO:0000256" key="3">
    <source>
        <dbReference type="ARBA" id="ARBA00012439"/>
    </source>
</evidence>
<evidence type="ECO:0000256" key="7">
    <source>
        <dbReference type="ARBA" id="ARBA00022842"/>
    </source>
</evidence>
<dbReference type="PROSITE" id="PS00723">
    <property type="entry name" value="POLYPRENYL_SYNTHASE_1"/>
    <property type="match status" value="1"/>
</dbReference>
<comment type="similarity">
    <text evidence="2 12">Belongs to the FPP/GGPP synthase family.</text>
</comment>
<gene>
    <name evidence="13" type="ORF">IAC39_06315</name>
</gene>
<comment type="catalytic activity">
    <reaction evidence="11">
        <text>isopentenyl diphosphate + (2E)-geranyl diphosphate = (2E,6E)-farnesyl diphosphate + diphosphate</text>
        <dbReference type="Rhea" id="RHEA:19361"/>
        <dbReference type="ChEBI" id="CHEBI:33019"/>
        <dbReference type="ChEBI" id="CHEBI:58057"/>
        <dbReference type="ChEBI" id="CHEBI:128769"/>
        <dbReference type="ChEBI" id="CHEBI:175763"/>
        <dbReference type="EC" id="2.5.1.10"/>
    </reaction>
</comment>
<dbReference type="InterPro" id="IPR000092">
    <property type="entry name" value="Polyprenyl_synt"/>
</dbReference>
<dbReference type="SUPFAM" id="SSF48576">
    <property type="entry name" value="Terpenoid synthases"/>
    <property type="match status" value="1"/>
</dbReference>